<dbReference type="Pfam" id="PF00355">
    <property type="entry name" value="Rieske"/>
    <property type="match status" value="1"/>
</dbReference>
<evidence type="ECO:0000256" key="1">
    <source>
        <dbReference type="ARBA" id="ARBA00022714"/>
    </source>
</evidence>
<evidence type="ECO:0000259" key="6">
    <source>
        <dbReference type="PROSITE" id="PS51296"/>
    </source>
</evidence>
<evidence type="ECO:0000313" key="7">
    <source>
        <dbReference type="EMBL" id="BAY98390.1"/>
    </source>
</evidence>
<dbReference type="GO" id="GO:0004497">
    <property type="term" value="F:monooxygenase activity"/>
    <property type="evidence" value="ECO:0007669"/>
    <property type="project" value="UniProtKB-ARBA"/>
</dbReference>
<keyword evidence="4" id="KW-0408">Iron</keyword>
<keyword evidence="5" id="KW-0411">Iron-sulfur</keyword>
<dbReference type="InterPro" id="IPR017941">
    <property type="entry name" value="Rieske_2Fe-2S"/>
</dbReference>
<dbReference type="RefSeq" id="WP_096575759.1">
    <property type="nucleotide sequence ID" value="NZ_CAWNJS010000001.1"/>
</dbReference>
<proteinExistence type="predicted"/>
<dbReference type="CDD" id="cd03469">
    <property type="entry name" value="Rieske_RO_Alpha_N"/>
    <property type="match status" value="1"/>
</dbReference>
<sequence>MKDNQNFFLRNIWYYALPSDRLKPGKMIARTFLGEPVLLCRTREGKVFAVRDICPHRGIPLSCGRFDGQEVECCYHGWRFDHGGRCTVIPSLVEGQDIDLNRYNVESYEVRETQGNIWIYMPEPGKSQGSPSDMEIPVIPGFGDRPPQLVEVMRFPCFIDHAVLGLMDPAHSPYVHRVWWWRSGQLHDEIKQFDPSPYGFTMRKHQLPANTGSAYKFIGGGTPETEISFRIPGVRIENTTTAKHQVCNLTAITPISETECEVNFAFYWTVPWAGFAKPLIRLFTRAFLDQDRRVVEKQQIGLKYDPVLRLIKDSDVQAQWYYQLKREYARSLAENRPFANPVKSQLLHWRA</sequence>
<dbReference type="Gene3D" id="3.90.380.10">
    <property type="entry name" value="Naphthalene 1,2-dioxygenase Alpha Subunit, Chain A, domain 1"/>
    <property type="match status" value="1"/>
</dbReference>
<dbReference type="Gene3D" id="2.102.10.10">
    <property type="entry name" value="Rieske [2Fe-2S] iron-sulphur domain"/>
    <property type="match status" value="1"/>
</dbReference>
<dbReference type="GO" id="GO:0046872">
    <property type="term" value="F:metal ion binding"/>
    <property type="evidence" value="ECO:0007669"/>
    <property type="project" value="UniProtKB-KW"/>
</dbReference>
<dbReference type="AlphaFoldDB" id="A0A1Z4MY75"/>
<name>A0A1Z4MY75_9CYAN</name>
<keyword evidence="3" id="KW-0560">Oxidoreductase</keyword>
<dbReference type="Pfam" id="PF19112">
    <property type="entry name" value="VanA_C"/>
    <property type="match status" value="1"/>
</dbReference>
<dbReference type="InterPro" id="IPR044043">
    <property type="entry name" value="VanA_C_cat"/>
</dbReference>
<dbReference type="GO" id="GO:0016705">
    <property type="term" value="F:oxidoreductase activity, acting on paired donors, with incorporation or reduction of molecular oxygen"/>
    <property type="evidence" value="ECO:0007669"/>
    <property type="project" value="UniProtKB-ARBA"/>
</dbReference>
<organism evidence="7 8">
    <name type="scientific">Tolypothrix tenuis PCC 7101</name>
    <dbReference type="NCBI Taxonomy" id="231146"/>
    <lineage>
        <taxon>Bacteria</taxon>
        <taxon>Bacillati</taxon>
        <taxon>Cyanobacteriota</taxon>
        <taxon>Cyanophyceae</taxon>
        <taxon>Nostocales</taxon>
        <taxon>Tolypothrichaceae</taxon>
        <taxon>Tolypothrix</taxon>
    </lineage>
</organism>
<evidence type="ECO:0000256" key="3">
    <source>
        <dbReference type="ARBA" id="ARBA00023002"/>
    </source>
</evidence>
<dbReference type="PANTHER" id="PTHR21266:SF60">
    <property type="entry name" value="3-KETOSTEROID-9-ALPHA-MONOOXYGENASE, OXYGENASE COMPONENT"/>
    <property type="match status" value="1"/>
</dbReference>
<feature type="domain" description="Rieske" evidence="6">
    <location>
        <begin position="14"/>
        <end position="119"/>
    </location>
</feature>
<dbReference type="SUPFAM" id="SSF50022">
    <property type="entry name" value="ISP domain"/>
    <property type="match status" value="1"/>
</dbReference>
<dbReference type="Proteomes" id="UP000218785">
    <property type="component" value="Chromosome"/>
</dbReference>
<accession>A0A1Z4MY75</accession>
<keyword evidence="1" id="KW-0001">2Fe-2S</keyword>
<evidence type="ECO:0000256" key="5">
    <source>
        <dbReference type="ARBA" id="ARBA00023014"/>
    </source>
</evidence>
<dbReference type="InterPro" id="IPR036922">
    <property type="entry name" value="Rieske_2Fe-2S_sf"/>
</dbReference>
<dbReference type="GO" id="GO:0051537">
    <property type="term" value="F:2 iron, 2 sulfur cluster binding"/>
    <property type="evidence" value="ECO:0007669"/>
    <property type="project" value="UniProtKB-KW"/>
</dbReference>
<dbReference type="PROSITE" id="PS51296">
    <property type="entry name" value="RIESKE"/>
    <property type="match status" value="1"/>
</dbReference>
<dbReference type="KEGG" id="ttq:NIES37_23400"/>
<dbReference type="EMBL" id="AP018248">
    <property type="protein sequence ID" value="BAY98390.1"/>
    <property type="molecule type" value="Genomic_DNA"/>
</dbReference>
<dbReference type="SUPFAM" id="SSF55961">
    <property type="entry name" value="Bet v1-like"/>
    <property type="match status" value="1"/>
</dbReference>
<reference evidence="7 8" key="1">
    <citation type="submission" date="2017-06" db="EMBL/GenBank/DDBJ databases">
        <title>Genome sequencing of cyanobaciteial culture collection at National Institute for Environmental Studies (NIES).</title>
        <authorList>
            <person name="Hirose Y."/>
            <person name="Shimura Y."/>
            <person name="Fujisawa T."/>
            <person name="Nakamura Y."/>
            <person name="Kawachi M."/>
        </authorList>
    </citation>
    <scope>NUCLEOTIDE SEQUENCE [LARGE SCALE GENOMIC DNA]</scope>
    <source>
        <strain evidence="7 8">NIES-37</strain>
    </source>
</reference>
<dbReference type="InterPro" id="IPR050584">
    <property type="entry name" value="Cholesterol_7-desaturase"/>
</dbReference>
<keyword evidence="8" id="KW-1185">Reference proteome</keyword>
<evidence type="ECO:0000256" key="4">
    <source>
        <dbReference type="ARBA" id="ARBA00023004"/>
    </source>
</evidence>
<dbReference type="PANTHER" id="PTHR21266">
    <property type="entry name" value="IRON-SULFUR DOMAIN CONTAINING PROTEIN"/>
    <property type="match status" value="1"/>
</dbReference>
<evidence type="ECO:0000256" key="2">
    <source>
        <dbReference type="ARBA" id="ARBA00022723"/>
    </source>
</evidence>
<keyword evidence="2" id="KW-0479">Metal-binding</keyword>
<protein>
    <submittedName>
        <fullName evidence="7">Rieske [2Fe-2S] domain-containing protein</fullName>
    </submittedName>
</protein>
<gene>
    <name evidence="7" type="ORF">NIES37_23400</name>
</gene>
<evidence type="ECO:0000313" key="8">
    <source>
        <dbReference type="Proteomes" id="UP000218785"/>
    </source>
</evidence>